<evidence type="ECO:0000313" key="2">
    <source>
        <dbReference type="Proteomes" id="UP000250572"/>
    </source>
</evidence>
<proteinExistence type="predicted"/>
<accession>A0A315W1C0</accession>
<keyword evidence="2" id="KW-1185">Reference proteome</keyword>
<reference evidence="1 2" key="1">
    <citation type="journal article" date="2018" name="G3 (Bethesda)">
        <title>A High-Quality Reference Genome for the Invasive Mosquitofish Gambusia affinis Using a Chicago Library.</title>
        <authorList>
            <person name="Hoffberg S.L."/>
            <person name="Troendle N.J."/>
            <person name="Glenn T.C."/>
            <person name="Mahmud O."/>
            <person name="Louha S."/>
            <person name="Chalopin D."/>
            <person name="Bennetzen J.L."/>
            <person name="Mauricio R."/>
        </authorList>
    </citation>
    <scope>NUCLEOTIDE SEQUENCE [LARGE SCALE GENOMIC DNA]</scope>
    <source>
        <strain evidence="1">NE01/NJP1002.9</strain>
        <tissue evidence="1">Muscle</tissue>
    </source>
</reference>
<comment type="caution">
    <text evidence="1">The sequence shown here is derived from an EMBL/GenBank/DDBJ whole genome shotgun (WGS) entry which is preliminary data.</text>
</comment>
<dbReference type="Pfam" id="PF17670">
    <property type="entry name" value="DUF5530"/>
    <property type="match status" value="1"/>
</dbReference>
<protein>
    <submittedName>
        <fullName evidence="1">Uncharacterized protein</fullName>
    </submittedName>
</protein>
<dbReference type="OrthoDB" id="10034627at2759"/>
<evidence type="ECO:0000313" key="1">
    <source>
        <dbReference type="EMBL" id="PWA29331.1"/>
    </source>
</evidence>
<dbReference type="Proteomes" id="UP000250572">
    <property type="component" value="Unassembled WGS sequence"/>
</dbReference>
<dbReference type="PANTHER" id="PTHR31763">
    <property type="entry name" value="HYPOTHETICAL PROTEIN LOC689766"/>
    <property type="match status" value="1"/>
</dbReference>
<name>A0A315W1C0_GAMAF</name>
<organism evidence="1 2">
    <name type="scientific">Gambusia affinis</name>
    <name type="common">Western mosquitofish</name>
    <name type="synonym">Heterandria affinis</name>
    <dbReference type="NCBI Taxonomy" id="33528"/>
    <lineage>
        <taxon>Eukaryota</taxon>
        <taxon>Metazoa</taxon>
        <taxon>Chordata</taxon>
        <taxon>Craniata</taxon>
        <taxon>Vertebrata</taxon>
        <taxon>Euteleostomi</taxon>
        <taxon>Actinopterygii</taxon>
        <taxon>Neopterygii</taxon>
        <taxon>Teleostei</taxon>
        <taxon>Neoteleostei</taxon>
        <taxon>Acanthomorphata</taxon>
        <taxon>Ovalentaria</taxon>
        <taxon>Atherinomorphae</taxon>
        <taxon>Cyprinodontiformes</taxon>
        <taxon>Poeciliidae</taxon>
        <taxon>Poeciliinae</taxon>
        <taxon>Gambusia</taxon>
    </lineage>
</organism>
<dbReference type="AlphaFoldDB" id="A0A315W1C0"/>
<dbReference type="InterPro" id="IPR037668">
    <property type="entry name" value="SPMIP3"/>
</dbReference>
<dbReference type="EMBL" id="NHOQ01000621">
    <property type="protein sequence ID" value="PWA29331.1"/>
    <property type="molecule type" value="Genomic_DNA"/>
</dbReference>
<dbReference type="PANTHER" id="PTHR31763:SF2">
    <property type="entry name" value="CHROMOSOME 1 OPEN READING FRAME 100"/>
    <property type="match status" value="1"/>
</dbReference>
<gene>
    <name evidence="1" type="ORF">CCH79_00013940</name>
</gene>
<sequence>MAGSGIAIRLREFRESQDSKELDWTAILPKRTSCLGRDVRGLYPGQVARVHTMNSKDCGTERSSCLQKVQPPESPYFQPSFDVRTLRALSLLRQDPDAWKQRHCQTTYQEHFGLQSAFFPQS</sequence>